<name>A0A2N6D1E0_9GAMM</name>
<evidence type="ECO:0000256" key="1">
    <source>
        <dbReference type="SAM" id="SignalP"/>
    </source>
</evidence>
<feature type="signal peptide" evidence="1">
    <location>
        <begin position="1"/>
        <end position="21"/>
    </location>
</feature>
<dbReference type="RefSeq" id="WP_273437281.1">
    <property type="nucleotide sequence ID" value="NZ_CAXXYC010000003.1"/>
</dbReference>
<dbReference type="EMBL" id="PKUN01000001">
    <property type="protein sequence ID" value="PLX63500.1"/>
    <property type="molecule type" value="Genomic_DNA"/>
</dbReference>
<proteinExistence type="predicted"/>
<sequence>MFKRIFLTTAITLALSTPALASHCPMDAKAIDAGLENTQLNDMQKSEVMALRDEGMKLHNSGEHRQAEQTLAKAMRMLLEAGKM</sequence>
<evidence type="ECO:0000313" key="2">
    <source>
        <dbReference type="EMBL" id="PLX63500.1"/>
    </source>
</evidence>
<protein>
    <submittedName>
        <fullName evidence="2">Uncharacterized protein</fullName>
    </submittedName>
</protein>
<dbReference type="STRING" id="1111735.GCA_000428045_03308"/>
<organism evidence="2 3">
    <name type="scientific">Sedimenticola selenatireducens</name>
    <dbReference type="NCBI Taxonomy" id="191960"/>
    <lineage>
        <taxon>Bacteria</taxon>
        <taxon>Pseudomonadati</taxon>
        <taxon>Pseudomonadota</taxon>
        <taxon>Gammaproteobacteria</taxon>
        <taxon>Chromatiales</taxon>
        <taxon>Sedimenticolaceae</taxon>
        <taxon>Sedimenticola</taxon>
    </lineage>
</organism>
<comment type="caution">
    <text evidence="2">The sequence shown here is derived from an EMBL/GenBank/DDBJ whole genome shotgun (WGS) entry which is preliminary data.</text>
</comment>
<gene>
    <name evidence="2" type="ORF">C0630_00935</name>
</gene>
<dbReference type="AlphaFoldDB" id="A0A2N6D1E0"/>
<reference evidence="2 3" key="1">
    <citation type="submission" date="2017-11" db="EMBL/GenBank/DDBJ databases">
        <title>Genome-resolved metagenomics identifies genetic mobility, metabolic interactions, and unexpected diversity in perchlorate-reducing communities.</title>
        <authorList>
            <person name="Barnum T.P."/>
            <person name="Figueroa I.A."/>
            <person name="Carlstrom C.I."/>
            <person name="Lucas L.N."/>
            <person name="Engelbrektson A.L."/>
            <person name="Coates J.D."/>
        </authorList>
    </citation>
    <scope>NUCLEOTIDE SEQUENCE [LARGE SCALE GENOMIC DNA]</scope>
    <source>
        <strain evidence="2">BM301</strain>
    </source>
</reference>
<feature type="chain" id="PRO_5014730391" evidence="1">
    <location>
        <begin position="22"/>
        <end position="84"/>
    </location>
</feature>
<evidence type="ECO:0000313" key="3">
    <source>
        <dbReference type="Proteomes" id="UP000235015"/>
    </source>
</evidence>
<accession>A0A2N6D1E0</accession>
<keyword evidence="1" id="KW-0732">Signal</keyword>
<dbReference type="Proteomes" id="UP000235015">
    <property type="component" value="Unassembled WGS sequence"/>
</dbReference>